<dbReference type="AlphaFoldDB" id="D2QMJ8"/>
<dbReference type="Pfam" id="PF00254">
    <property type="entry name" value="FKBP_C"/>
    <property type="match status" value="2"/>
</dbReference>
<dbReference type="PROSITE" id="PS51257">
    <property type="entry name" value="PROKAR_LIPOPROTEIN"/>
    <property type="match status" value="1"/>
</dbReference>
<name>D2QMJ8_SPILD</name>
<dbReference type="InterPro" id="IPR001179">
    <property type="entry name" value="PPIase_FKBP_dom"/>
</dbReference>
<dbReference type="Gene3D" id="3.10.50.40">
    <property type="match status" value="2"/>
</dbReference>
<evidence type="ECO:0000256" key="2">
    <source>
        <dbReference type="ARBA" id="ARBA00006577"/>
    </source>
</evidence>
<evidence type="ECO:0000256" key="1">
    <source>
        <dbReference type="ARBA" id="ARBA00000971"/>
    </source>
</evidence>
<dbReference type="Proteomes" id="UP000002028">
    <property type="component" value="Chromosome"/>
</dbReference>
<keyword evidence="4 5" id="KW-0413">Isomerase</keyword>
<evidence type="ECO:0000256" key="3">
    <source>
        <dbReference type="ARBA" id="ARBA00023110"/>
    </source>
</evidence>
<reference evidence="8 9" key="1">
    <citation type="journal article" date="2010" name="Stand. Genomic Sci.">
        <title>Complete genome sequence of Spirosoma linguale type strain (1).</title>
        <authorList>
            <person name="Lail K."/>
            <person name="Sikorski J."/>
            <person name="Saunders E."/>
            <person name="Lapidus A."/>
            <person name="Glavina Del Rio T."/>
            <person name="Copeland A."/>
            <person name="Tice H."/>
            <person name="Cheng J.-F."/>
            <person name="Lucas S."/>
            <person name="Nolan M."/>
            <person name="Bruce D."/>
            <person name="Goodwin L."/>
            <person name="Pitluck S."/>
            <person name="Ivanova N."/>
            <person name="Mavromatis K."/>
            <person name="Ovchinnikova G."/>
            <person name="Pati A."/>
            <person name="Chen A."/>
            <person name="Palaniappan K."/>
            <person name="Land M."/>
            <person name="Hauser L."/>
            <person name="Chang Y.-J."/>
            <person name="Jeffries C.D."/>
            <person name="Chain P."/>
            <person name="Brettin T."/>
            <person name="Detter J.C."/>
            <person name="Schuetze A."/>
            <person name="Rohde M."/>
            <person name="Tindall B.J."/>
            <person name="Goeker M."/>
            <person name="Bristow J."/>
            <person name="Eisen J.A."/>
            <person name="Markowitz V."/>
            <person name="Hugenholtz P."/>
            <person name="Kyrpides N.C."/>
            <person name="Klenk H.-P."/>
            <person name="Chen F."/>
        </authorList>
    </citation>
    <scope>NUCLEOTIDE SEQUENCE [LARGE SCALE GENOMIC DNA]</scope>
    <source>
        <strain evidence="9">ATCC 33905 / DSM 74 / LMG 10896 / Claus 1</strain>
    </source>
</reference>
<accession>D2QMJ8</accession>
<evidence type="ECO:0000313" key="9">
    <source>
        <dbReference type="Proteomes" id="UP000002028"/>
    </source>
</evidence>
<feature type="domain" description="PPIase FKBP-type" evidence="7">
    <location>
        <begin position="211"/>
        <end position="295"/>
    </location>
</feature>
<sequence>MRNSLQLILGLLLVGGFTSCQKENVDTSGADVFEADKAIIQDYAASKGLNGSMTANGIYYALTKAGGSTVSPANGQEAEFSYTLYTLVRGSGTAVTDKFVDSTYATKSSYTYLVATNPGLTEGLFRMREGDQGVILLPSDYAFGSSGSLDGAIPPNTPVRLNVTLKRIRTEDQQINEYMTANKLTPTEVTVSGLRFIKTVTNSNGATPLGNQTLNVRYRGTLLRSSSAFDSTGTGTVGFTLGQSVAGFDEGLSKLKVGEKATIIMPSKIGYGATGRSVIPPYAPMRFDIELVSAQ</sequence>
<dbReference type="PANTHER" id="PTHR43811:SF19">
    <property type="entry name" value="39 KDA FK506-BINDING NUCLEAR PROTEIN"/>
    <property type="match status" value="1"/>
</dbReference>
<organism evidence="8 9">
    <name type="scientific">Spirosoma linguale (strain ATCC 33905 / DSM 74 / LMG 10896 / Claus 1)</name>
    <dbReference type="NCBI Taxonomy" id="504472"/>
    <lineage>
        <taxon>Bacteria</taxon>
        <taxon>Pseudomonadati</taxon>
        <taxon>Bacteroidota</taxon>
        <taxon>Cytophagia</taxon>
        <taxon>Cytophagales</taxon>
        <taxon>Cytophagaceae</taxon>
        <taxon>Spirosoma</taxon>
    </lineage>
</organism>
<dbReference type="PROSITE" id="PS50059">
    <property type="entry name" value="FKBP_PPIASE"/>
    <property type="match status" value="2"/>
</dbReference>
<evidence type="ECO:0000256" key="6">
    <source>
        <dbReference type="RuleBase" id="RU003915"/>
    </source>
</evidence>
<dbReference type="InterPro" id="IPR046357">
    <property type="entry name" value="PPIase_dom_sf"/>
</dbReference>
<dbReference type="GO" id="GO:0003755">
    <property type="term" value="F:peptidyl-prolyl cis-trans isomerase activity"/>
    <property type="evidence" value="ECO:0007669"/>
    <property type="project" value="UniProtKB-UniRule"/>
</dbReference>
<comment type="similarity">
    <text evidence="2 6">Belongs to the FKBP-type PPIase family.</text>
</comment>
<feature type="domain" description="PPIase FKBP-type" evidence="7">
    <location>
        <begin position="75"/>
        <end position="169"/>
    </location>
</feature>
<evidence type="ECO:0000313" key="8">
    <source>
        <dbReference type="EMBL" id="ADB40411.1"/>
    </source>
</evidence>
<dbReference type="EC" id="5.2.1.8" evidence="6"/>
<comment type="catalytic activity">
    <reaction evidence="1 5 6">
        <text>[protein]-peptidylproline (omega=180) = [protein]-peptidylproline (omega=0)</text>
        <dbReference type="Rhea" id="RHEA:16237"/>
        <dbReference type="Rhea" id="RHEA-COMP:10747"/>
        <dbReference type="Rhea" id="RHEA-COMP:10748"/>
        <dbReference type="ChEBI" id="CHEBI:83833"/>
        <dbReference type="ChEBI" id="CHEBI:83834"/>
        <dbReference type="EC" id="5.2.1.8"/>
    </reaction>
</comment>
<proteinExistence type="inferred from homology"/>
<dbReference type="KEGG" id="sli:Slin_4430"/>
<keyword evidence="3 5" id="KW-0697">Rotamase</keyword>
<dbReference type="SUPFAM" id="SSF54534">
    <property type="entry name" value="FKBP-like"/>
    <property type="match status" value="2"/>
</dbReference>
<evidence type="ECO:0000256" key="5">
    <source>
        <dbReference type="PROSITE-ProRule" id="PRU00277"/>
    </source>
</evidence>
<dbReference type="PANTHER" id="PTHR43811">
    <property type="entry name" value="FKBP-TYPE PEPTIDYL-PROLYL CIS-TRANS ISOMERASE FKPA"/>
    <property type="match status" value="1"/>
</dbReference>
<gene>
    <name evidence="8" type="ordered locus">Slin_4430</name>
</gene>
<keyword evidence="9" id="KW-1185">Reference proteome</keyword>
<dbReference type="RefSeq" id="WP_012928916.1">
    <property type="nucleotide sequence ID" value="NC_013730.1"/>
</dbReference>
<dbReference type="STRING" id="504472.Slin_4430"/>
<dbReference type="HOGENOM" id="CLU_082125_0_0_10"/>
<dbReference type="EMBL" id="CP001769">
    <property type="protein sequence ID" value="ADB40411.1"/>
    <property type="molecule type" value="Genomic_DNA"/>
</dbReference>
<dbReference type="eggNOG" id="COG0545">
    <property type="taxonomic scope" value="Bacteria"/>
</dbReference>
<evidence type="ECO:0000259" key="7">
    <source>
        <dbReference type="PROSITE" id="PS50059"/>
    </source>
</evidence>
<protein>
    <recommendedName>
        <fullName evidence="6">Peptidyl-prolyl cis-trans isomerase</fullName>
        <ecNumber evidence="6">5.2.1.8</ecNumber>
    </recommendedName>
</protein>
<evidence type="ECO:0000256" key="4">
    <source>
        <dbReference type="ARBA" id="ARBA00023235"/>
    </source>
</evidence>